<dbReference type="RefSeq" id="WP_247381167.1">
    <property type="nucleotide sequence ID" value="NZ_JALLGV010000009.1"/>
</dbReference>
<evidence type="ECO:0000256" key="3">
    <source>
        <dbReference type="ARBA" id="ARBA00022840"/>
    </source>
</evidence>
<evidence type="ECO:0000256" key="1">
    <source>
        <dbReference type="ARBA" id="ARBA00022448"/>
    </source>
</evidence>
<dbReference type="Proteomes" id="UP001597119">
    <property type="component" value="Unassembled WGS sequence"/>
</dbReference>
<reference evidence="5 6" key="1">
    <citation type="journal article" date="2019" name="Int. J. Syst. Evol. Microbiol.">
        <title>The Global Catalogue of Microorganisms (GCM) 10K type strain sequencing project: providing services to taxonomists for standard genome sequencing and annotation.</title>
        <authorList>
            <consortium name="The Broad Institute Genomics Platform"/>
            <consortium name="The Broad Institute Genome Sequencing Center for Infectious Disease"/>
            <person name="Wu L."/>
            <person name="Ma J."/>
        </authorList>
    </citation>
    <scope>NUCLEOTIDE SEQUENCE [LARGE SCALE GENOMIC DNA]</scope>
    <source>
        <strain evidence="5 6">CGMCC 1.12125</strain>
    </source>
</reference>
<evidence type="ECO:0000259" key="4">
    <source>
        <dbReference type="PROSITE" id="PS50893"/>
    </source>
</evidence>
<keyword evidence="3 5" id="KW-0067">ATP-binding</keyword>
<protein>
    <submittedName>
        <fullName evidence="5">ABC transporter ATP-binding protein</fullName>
    </submittedName>
</protein>
<dbReference type="GO" id="GO:0005524">
    <property type="term" value="F:ATP binding"/>
    <property type="evidence" value="ECO:0007669"/>
    <property type="project" value="UniProtKB-KW"/>
</dbReference>
<evidence type="ECO:0000256" key="2">
    <source>
        <dbReference type="ARBA" id="ARBA00022741"/>
    </source>
</evidence>
<sequence length="250" mass="26920">MIRTDDLTVSFGETRALDGVDLRVRDGEFVTILGPSGCGKTTLLRAIGGLQSPTAGDVRVDGRPPAAAQTAGDLGFVFQNHTLLPWKSALGNVTFLRRLAGKDPAPEAARDLLATMGLAGYEDARPAALSGGMNQRVSIARALHLGADVLLMDEPFGELDELTREEMGIAVRRVWQREDRTIVFVTHSVPEAVLLADRCFVMCGPPGRIVRAVDVELPRPRDETVLESAPFHRTVATVRTVLSEGADAIQ</sequence>
<proteinExistence type="predicted"/>
<dbReference type="EMBL" id="JBHUDJ010000015">
    <property type="protein sequence ID" value="MFD1589396.1"/>
    <property type="molecule type" value="Genomic_DNA"/>
</dbReference>
<dbReference type="PANTHER" id="PTHR42788">
    <property type="entry name" value="TAURINE IMPORT ATP-BINDING PROTEIN-RELATED"/>
    <property type="match status" value="1"/>
</dbReference>
<organism evidence="5 6">
    <name type="scientific">Halorientalis brevis</name>
    <dbReference type="NCBI Taxonomy" id="1126241"/>
    <lineage>
        <taxon>Archaea</taxon>
        <taxon>Methanobacteriati</taxon>
        <taxon>Methanobacteriota</taxon>
        <taxon>Stenosarchaea group</taxon>
        <taxon>Halobacteria</taxon>
        <taxon>Halobacteriales</taxon>
        <taxon>Haloarculaceae</taxon>
        <taxon>Halorientalis</taxon>
    </lineage>
</organism>
<evidence type="ECO:0000313" key="6">
    <source>
        <dbReference type="Proteomes" id="UP001597119"/>
    </source>
</evidence>
<dbReference type="InterPro" id="IPR003593">
    <property type="entry name" value="AAA+_ATPase"/>
</dbReference>
<feature type="domain" description="ABC transporter" evidence="4">
    <location>
        <begin position="2"/>
        <end position="229"/>
    </location>
</feature>
<dbReference type="InterPro" id="IPR050166">
    <property type="entry name" value="ABC_transporter_ATP-bind"/>
</dbReference>
<dbReference type="InterPro" id="IPR003439">
    <property type="entry name" value="ABC_transporter-like_ATP-bd"/>
</dbReference>
<dbReference type="Pfam" id="PF00005">
    <property type="entry name" value="ABC_tran"/>
    <property type="match status" value="1"/>
</dbReference>
<dbReference type="PANTHER" id="PTHR42788:SF13">
    <property type="entry name" value="ALIPHATIC SULFONATES IMPORT ATP-BINDING PROTEIN SSUB"/>
    <property type="match status" value="1"/>
</dbReference>
<keyword evidence="6" id="KW-1185">Reference proteome</keyword>
<dbReference type="SMART" id="SM00382">
    <property type="entry name" value="AAA"/>
    <property type="match status" value="1"/>
</dbReference>
<evidence type="ECO:0000313" key="5">
    <source>
        <dbReference type="EMBL" id="MFD1589396.1"/>
    </source>
</evidence>
<accession>A0ABD6CIL1</accession>
<gene>
    <name evidence="5" type="ORF">ACFR9U_20670</name>
</gene>
<comment type="caution">
    <text evidence="5">The sequence shown here is derived from an EMBL/GenBank/DDBJ whole genome shotgun (WGS) entry which is preliminary data.</text>
</comment>
<keyword evidence="2" id="KW-0547">Nucleotide-binding</keyword>
<dbReference type="PROSITE" id="PS50893">
    <property type="entry name" value="ABC_TRANSPORTER_2"/>
    <property type="match status" value="1"/>
</dbReference>
<name>A0ABD6CIL1_9EURY</name>
<dbReference type="AlphaFoldDB" id="A0ABD6CIL1"/>
<keyword evidence="1" id="KW-0813">Transport</keyword>
<dbReference type="SUPFAM" id="SSF52540">
    <property type="entry name" value="P-loop containing nucleoside triphosphate hydrolases"/>
    <property type="match status" value="1"/>
</dbReference>
<dbReference type="Gene3D" id="3.40.50.300">
    <property type="entry name" value="P-loop containing nucleotide triphosphate hydrolases"/>
    <property type="match status" value="1"/>
</dbReference>
<dbReference type="CDD" id="cd03293">
    <property type="entry name" value="ABC_NrtD_SsuB_transporters"/>
    <property type="match status" value="1"/>
</dbReference>
<dbReference type="InterPro" id="IPR027417">
    <property type="entry name" value="P-loop_NTPase"/>
</dbReference>